<feature type="region of interest" description="Disordered" evidence="1">
    <location>
        <begin position="130"/>
        <end position="166"/>
    </location>
</feature>
<organism evidence="2 3">
    <name type="scientific">Colletotrichum sublineola</name>
    <name type="common">Sorghum anthracnose fungus</name>
    <dbReference type="NCBI Taxonomy" id="1173701"/>
    <lineage>
        <taxon>Eukaryota</taxon>
        <taxon>Fungi</taxon>
        <taxon>Dikarya</taxon>
        <taxon>Ascomycota</taxon>
        <taxon>Pezizomycotina</taxon>
        <taxon>Sordariomycetes</taxon>
        <taxon>Hypocreomycetidae</taxon>
        <taxon>Glomerellales</taxon>
        <taxon>Glomerellaceae</taxon>
        <taxon>Colletotrichum</taxon>
        <taxon>Colletotrichum graminicola species complex</taxon>
    </lineage>
</organism>
<evidence type="ECO:0000256" key="1">
    <source>
        <dbReference type="SAM" id="MobiDB-lite"/>
    </source>
</evidence>
<evidence type="ECO:0000313" key="3">
    <source>
        <dbReference type="Proteomes" id="UP000027238"/>
    </source>
</evidence>
<name>A0A066X4J6_COLSU</name>
<keyword evidence="3" id="KW-1185">Reference proteome</keyword>
<dbReference type="Proteomes" id="UP000027238">
    <property type="component" value="Unassembled WGS sequence"/>
</dbReference>
<protein>
    <submittedName>
        <fullName evidence="2">Uncharacterized protein</fullName>
    </submittedName>
</protein>
<reference evidence="3" key="1">
    <citation type="journal article" date="2014" name="Genome Announc.">
        <title>Draft genome sequence of Colletotrichum sublineola, a destructive pathogen of cultivated sorghum.</title>
        <authorList>
            <person name="Baroncelli R."/>
            <person name="Sanz-Martin J.M."/>
            <person name="Rech G.E."/>
            <person name="Sukno S.A."/>
            <person name="Thon M.R."/>
        </authorList>
    </citation>
    <scope>NUCLEOTIDE SEQUENCE [LARGE SCALE GENOMIC DNA]</scope>
    <source>
        <strain evidence="3">TX430BB</strain>
    </source>
</reference>
<comment type="caution">
    <text evidence="2">The sequence shown here is derived from an EMBL/GenBank/DDBJ whole genome shotgun (WGS) entry which is preliminary data.</text>
</comment>
<proteinExistence type="predicted"/>
<sequence length="166" mass="17502">MSIGNGYQVSRVCASRVPASRCKRATGGPNFLTAKAVFLPIKPTIVNEAMAFGGEREAMSSTGRVTRPEEATSYCLCVVQRRCNRALPTQYGLRDHLAAHIHNKLECPATHSTQSTALVKQVEKAAPARGHWDWGMGGGGRSNVGPGQLSTSNGPSSGIGAALPDI</sequence>
<dbReference type="EMBL" id="JMSE01001162">
    <property type="protein sequence ID" value="KDN64068.1"/>
    <property type="molecule type" value="Genomic_DNA"/>
</dbReference>
<dbReference type="HOGENOM" id="CLU_1602607_0_0_1"/>
<gene>
    <name evidence="2" type="ORF">CSUB01_05086</name>
</gene>
<evidence type="ECO:0000313" key="2">
    <source>
        <dbReference type="EMBL" id="KDN64068.1"/>
    </source>
</evidence>
<dbReference type="AlphaFoldDB" id="A0A066X4J6"/>
<accession>A0A066X4J6</accession>